<organism evidence="1 2">
    <name type="scientific">Rhodopirellula baltica (strain DSM 10527 / NCIMB 13988 / SH1)</name>
    <dbReference type="NCBI Taxonomy" id="243090"/>
    <lineage>
        <taxon>Bacteria</taxon>
        <taxon>Pseudomonadati</taxon>
        <taxon>Planctomycetota</taxon>
        <taxon>Planctomycetia</taxon>
        <taxon>Pirellulales</taxon>
        <taxon>Pirellulaceae</taxon>
        <taxon>Rhodopirellula</taxon>
    </lineage>
</organism>
<dbReference type="EMBL" id="BX294152">
    <property type="protein sequence ID" value="CAD76988.1"/>
    <property type="molecule type" value="Genomic_DNA"/>
</dbReference>
<proteinExistence type="predicted"/>
<dbReference type="AlphaFoldDB" id="Q7UK93"/>
<dbReference type="STRING" id="243090.RB10775"/>
<protein>
    <submittedName>
        <fullName evidence="1">Uncharacterized protein</fullName>
    </submittedName>
</protein>
<dbReference type="HOGENOM" id="CLU_2976318_0_0_0"/>
<evidence type="ECO:0000313" key="1">
    <source>
        <dbReference type="EMBL" id="CAD76988.1"/>
    </source>
</evidence>
<keyword evidence="2" id="KW-1185">Reference proteome</keyword>
<dbReference type="InParanoid" id="Q7UK93"/>
<evidence type="ECO:0000313" key="2">
    <source>
        <dbReference type="Proteomes" id="UP000001025"/>
    </source>
</evidence>
<name>Q7UK93_RHOBA</name>
<dbReference type="KEGG" id="rba:RB10775"/>
<dbReference type="EnsemblBacteria" id="CAD76988">
    <property type="protein sequence ID" value="CAD76988"/>
    <property type="gene ID" value="RB10775"/>
</dbReference>
<reference evidence="1 2" key="1">
    <citation type="journal article" date="2003" name="Proc. Natl. Acad. Sci. U.S.A.">
        <title>Complete genome sequence of the marine planctomycete Pirellula sp. strain 1.</title>
        <authorList>
            <person name="Gloeckner F.O."/>
            <person name="Kube M."/>
            <person name="Bauer M."/>
            <person name="Teeling H."/>
            <person name="Lombardot T."/>
            <person name="Ludwig W."/>
            <person name="Gade D."/>
            <person name="Beck A."/>
            <person name="Borzym K."/>
            <person name="Heitmann K."/>
            <person name="Rabus R."/>
            <person name="Schlesner H."/>
            <person name="Amann R."/>
            <person name="Reinhardt R."/>
        </authorList>
    </citation>
    <scope>NUCLEOTIDE SEQUENCE [LARGE SCALE GENOMIC DNA]</scope>
    <source>
        <strain evidence="2">DSM 10527 / NCIMB 13988 / SH1</strain>
    </source>
</reference>
<sequence>MARCRCLEKRFGSDLSFALNVVPRSALLLDHTVRLKKGRSLFRCLARYSSVLLGFLEL</sequence>
<accession>Q7UK93</accession>
<dbReference type="Proteomes" id="UP000001025">
    <property type="component" value="Chromosome"/>
</dbReference>
<gene>
    <name evidence="1" type="ordered locus">RB10775</name>
</gene>